<dbReference type="InterPro" id="IPR037062">
    <property type="entry name" value="Malic_N_dom_sf"/>
</dbReference>
<reference evidence="3 4" key="1">
    <citation type="journal article" date="2018" name="Sci. Data">
        <title>The draft genome sequence of cork oak.</title>
        <authorList>
            <person name="Ramos A.M."/>
            <person name="Usie A."/>
            <person name="Barbosa P."/>
            <person name="Barros P.M."/>
            <person name="Capote T."/>
            <person name="Chaves I."/>
            <person name="Simoes F."/>
            <person name="Abreu I."/>
            <person name="Carrasquinho I."/>
            <person name="Faro C."/>
            <person name="Guimaraes J.B."/>
            <person name="Mendonca D."/>
            <person name="Nobrega F."/>
            <person name="Rodrigues L."/>
            <person name="Saibo N.J.M."/>
            <person name="Varela M.C."/>
            <person name="Egas C."/>
            <person name="Matos J."/>
            <person name="Miguel C.M."/>
            <person name="Oliveira M.M."/>
            <person name="Ricardo C.P."/>
            <person name="Goncalves S."/>
        </authorList>
    </citation>
    <scope>NUCLEOTIDE SEQUENCE [LARGE SCALE GENOMIC DNA]</scope>
    <source>
        <strain evidence="4">cv. HL8</strain>
    </source>
</reference>
<dbReference type="EMBL" id="PKMF04000112">
    <property type="protein sequence ID" value="KAK7849555.1"/>
    <property type="molecule type" value="Genomic_DNA"/>
</dbReference>
<dbReference type="AlphaFoldDB" id="A0AAW0LE30"/>
<dbReference type="PRINTS" id="PR00072">
    <property type="entry name" value="MALOXRDTASE"/>
</dbReference>
<comment type="caution">
    <text evidence="3">The sequence shown here is derived from an EMBL/GenBank/DDBJ whole genome shotgun (WGS) entry which is preliminary data.</text>
</comment>
<dbReference type="InterPro" id="IPR046346">
    <property type="entry name" value="Aminoacid_DH-like_N_sf"/>
</dbReference>
<evidence type="ECO:0000313" key="4">
    <source>
        <dbReference type="Proteomes" id="UP000237347"/>
    </source>
</evidence>
<dbReference type="SUPFAM" id="SSF53223">
    <property type="entry name" value="Aminoacid dehydrogenase-like, N-terminal domain"/>
    <property type="match status" value="1"/>
</dbReference>
<accession>A0AAW0LE30</accession>
<dbReference type="GO" id="GO:0004473">
    <property type="term" value="F:malate dehydrogenase (decarboxylating) (NADP+) activity"/>
    <property type="evidence" value="ECO:0007669"/>
    <property type="project" value="TreeGrafter"/>
</dbReference>
<evidence type="ECO:0000256" key="1">
    <source>
        <dbReference type="ARBA" id="ARBA00001946"/>
    </source>
</evidence>
<feature type="non-terminal residue" evidence="3">
    <location>
        <position position="1"/>
    </location>
</feature>
<dbReference type="GO" id="GO:0009507">
    <property type="term" value="C:chloroplast"/>
    <property type="evidence" value="ECO:0007669"/>
    <property type="project" value="TreeGrafter"/>
</dbReference>
<dbReference type="PANTHER" id="PTHR23406:SF64">
    <property type="entry name" value="NADP-DEPENDENT MALIC ENZYME 3"/>
    <property type="match status" value="1"/>
</dbReference>
<dbReference type="Proteomes" id="UP000237347">
    <property type="component" value="Unassembled WGS sequence"/>
</dbReference>
<dbReference type="GO" id="GO:0006108">
    <property type="term" value="P:malate metabolic process"/>
    <property type="evidence" value="ECO:0007669"/>
    <property type="project" value="TreeGrafter"/>
</dbReference>
<evidence type="ECO:0000313" key="3">
    <source>
        <dbReference type="EMBL" id="KAK7849555.1"/>
    </source>
</evidence>
<dbReference type="InterPro" id="IPR012301">
    <property type="entry name" value="Malic_N_dom"/>
</dbReference>
<dbReference type="PANTHER" id="PTHR23406">
    <property type="entry name" value="MALIC ENZYME-RELATED"/>
    <property type="match status" value="1"/>
</dbReference>
<dbReference type="Gene3D" id="3.40.50.10380">
    <property type="entry name" value="Malic enzyme, N-terminal domain"/>
    <property type="match status" value="2"/>
</dbReference>
<organism evidence="3 4">
    <name type="scientific">Quercus suber</name>
    <name type="common">Cork oak</name>
    <dbReference type="NCBI Taxonomy" id="58331"/>
    <lineage>
        <taxon>Eukaryota</taxon>
        <taxon>Viridiplantae</taxon>
        <taxon>Streptophyta</taxon>
        <taxon>Embryophyta</taxon>
        <taxon>Tracheophyta</taxon>
        <taxon>Spermatophyta</taxon>
        <taxon>Magnoliopsida</taxon>
        <taxon>eudicotyledons</taxon>
        <taxon>Gunneridae</taxon>
        <taxon>Pentapetalae</taxon>
        <taxon>rosids</taxon>
        <taxon>fabids</taxon>
        <taxon>Fagales</taxon>
        <taxon>Fagaceae</taxon>
        <taxon>Quercus</taxon>
    </lineage>
</organism>
<protein>
    <submittedName>
        <fullName evidence="3">Nadp-dependent malic enzyme</fullName>
    </submittedName>
</protein>
<evidence type="ECO:0000259" key="2">
    <source>
        <dbReference type="SMART" id="SM01274"/>
    </source>
</evidence>
<feature type="domain" description="Malic enzyme N-terminal" evidence="2">
    <location>
        <begin position="24"/>
        <end position="98"/>
    </location>
</feature>
<proteinExistence type="predicted"/>
<dbReference type="InterPro" id="IPR001891">
    <property type="entry name" value="Malic_OxRdtase"/>
</dbReference>
<sequence length="98" mass="10940">EEIDAEHLTISSPAAKYIALMELWEGNERLFYKLLIDNVEELLPVVYTPTRMGIPVGKLSLYTALGGLHPFACFPITIDVGTNNEQLLQDELYTGKVS</sequence>
<dbReference type="Pfam" id="PF00390">
    <property type="entry name" value="malic"/>
    <property type="match status" value="1"/>
</dbReference>
<keyword evidence="4" id="KW-1185">Reference proteome</keyword>
<gene>
    <name evidence="3" type="primary">MODA</name>
    <name evidence="3" type="ORF">CFP56_002780</name>
</gene>
<dbReference type="SMART" id="SM01274">
    <property type="entry name" value="malic"/>
    <property type="match status" value="1"/>
</dbReference>
<name>A0AAW0LE30_QUESU</name>
<comment type="cofactor">
    <cofactor evidence="1">
        <name>Mg(2+)</name>
        <dbReference type="ChEBI" id="CHEBI:18420"/>
    </cofactor>
</comment>